<dbReference type="InterPro" id="IPR006077">
    <property type="entry name" value="Vinculin/catenin"/>
</dbReference>
<evidence type="ECO:0000313" key="5">
    <source>
        <dbReference type="EnsemblMetazoa" id="XP_020892235.1"/>
    </source>
</evidence>
<dbReference type="Proteomes" id="UP000887567">
    <property type="component" value="Unplaced"/>
</dbReference>
<dbReference type="GO" id="GO:0098609">
    <property type="term" value="P:cell-cell adhesion"/>
    <property type="evidence" value="ECO:0007669"/>
    <property type="project" value="TreeGrafter"/>
</dbReference>
<dbReference type="GO" id="GO:0016342">
    <property type="term" value="C:catenin complex"/>
    <property type="evidence" value="ECO:0007669"/>
    <property type="project" value="TreeGrafter"/>
</dbReference>
<organism evidence="5 6">
    <name type="scientific">Exaiptasia diaphana</name>
    <name type="common">Tropical sea anemone</name>
    <name type="synonym">Aiptasia pulchella</name>
    <dbReference type="NCBI Taxonomy" id="2652724"/>
    <lineage>
        <taxon>Eukaryota</taxon>
        <taxon>Metazoa</taxon>
        <taxon>Cnidaria</taxon>
        <taxon>Anthozoa</taxon>
        <taxon>Hexacorallia</taxon>
        <taxon>Actiniaria</taxon>
        <taxon>Aiptasiidae</taxon>
        <taxon>Exaiptasia</taxon>
    </lineage>
</organism>
<dbReference type="RefSeq" id="XP_020892235.1">
    <property type="nucleotide sequence ID" value="XM_021036576.1"/>
</dbReference>
<dbReference type="PANTHER" id="PTHR18914:SF30">
    <property type="entry name" value="VINCULIN_ALPHA-CATENIN FAMILY MEMBER 1"/>
    <property type="match status" value="1"/>
</dbReference>
<evidence type="ECO:0000256" key="2">
    <source>
        <dbReference type="ARBA" id="ARBA00008376"/>
    </source>
</evidence>
<dbReference type="SUPFAM" id="SSF47220">
    <property type="entry name" value="alpha-catenin/vinculin-like"/>
    <property type="match status" value="1"/>
</dbReference>
<sequence>MAAKLLSSLVQTKSIELVMAPLAAQVSQLIILNEAGEKEGIPMPMLVSHAEKITSAIHDLVIAAQTLVNESNNEVFKSEMPEACALVTAAGNSLHDATNKLLQHPFSREVRYALVDSARNILETTMKVLLVYDKAEVQKIVCATCWVIDRLGLTEAVTSMDGFLVSFRGFSESLVLLVSLCNKRQRELSNSNQRSRLLSAMAILRQAVGVLSSTMQVYFSNPSLTSAKVNRDYVIGQIKFACKEIIKIVENRHDEDNSELPSLSSNMQKAYNQLDSKAALETSNQMDCYLDAIVRSSMAVADLSHDDSRDKIVEACQNVLETRNDLAALQNVMSQTSESGTSSQDYDETTEKLSKGLKELD</sequence>
<feature type="compositionally biased region" description="Polar residues" evidence="4">
    <location>
        <begin position="333"/>
        <end position="344"/>
    </location>
</feature>
<keyword evidence="6" id="KW-1185">Reference proteome</keyword>
<evidence type="ECO:0000256" key="3">
    <source>
        <dbReference type="ARBA" id="ARBA00022490"/>
    </source>
</evidence>
<dbReference type="GO" id="GO:0051015">
    <property type="term" value="F:actin filament binding"/>
    <property type="evidence" value="ECO:0007669"/>
    <property type="project" value="InterPro"/>
</dbReference>
<dbReference type="OMA" id="YMNNVSE"/>
<feature type="region of interest" description="Disordered" evidence="4">
    <location>
        <begin position="333"/>
        <end position="361"/>
    </location>
</feature>
<proteinExistence type="inferred from homology"/>
<dbReference type="Gene3D" id="1.20.120.810">
    <property type="entry name" value="Vinculin, Vh2 four-helix bundle"/>
    <property type="match status" value="2"/>
</dbReference>
<dbReference type="GeneID" id="110231554"/>
<dbReference type="PANTHER" id="PTHR18914">
    <property type="entry name" value="ALPHA CATENIN"/>
    <property type="match status" value="1"/>
</dbReference>
<dbReference type="GO" id="GO:0008013">
    <property type="term" value="F:beta-catenin binding"/>
    <property type="evidence" value="ECO:0007669"/>
    <property type="project" value="TreeGrafter"/>
</dbReference>
<dbReference type="InterPro" id="IPR036723">
    <property type="entry name" value="Alpha-catenin/vinculin-like_sf"/>
</dbReference>
<evidence type="ECO:0000256" key="1">
    <source>
        <dbReference type="ARBA" id="ARBA00004496"/>
    </source>
</evidence>
<dbReference type="GO" id="GO:0005737">
    <property type="term" value="C:cytoplasm"/>
    <property type="evidence" value="ECO:0007669"/>
    <property type="project" value="UniProtKB-SubCell"/>
</dbReference>
<comment type="subcellular location">
    <subcellularLocation>
        <location evidence="1">Cytoplasm</location>
    </subcellularLocation>
</comment>
<dbReference type="OrthoDB" id="5982410at2759"/>
<keyword evidence="3" id="KW-0963">Cytoplasm</keyword>
<dbReference type="GO" id="GO:0016477">
    <property type="term" value="P:cell migration"/>
    <property type="evidence" value="ECO:0007669"/>
    <property type="project" value="TreeGrafter"/>
</dbReference>
<dbReference type="KEGG" id="epa:110231554"/>
<dbReference type="GO" id="GO:0005912">
    <property type="term" value="C:adherens junction"/>
    <property type="evidence" value="ECO:0007669"/>
    <property type="project" value="TreeGrafter"/>
</dbReference>
<dbReference type="AlphaFoldDB" id="A0A913WPR9"/>
<evidence type="ECO:0000256" key="4">
    <source>
        <dbReference type="SAM" id="MobiDB-lite"/>
    </source>
</evidence>
<accession>A0A913WPR9</accession>
<name>A0A913WPR9_EXADI</name>
<reference evidence="5" key="1">
    <citation type="submission" date="2022-11" db="UniProtKB">
        <authorList>
            <consortium name="EnsemblMetazoa"/>
        </authorList>
    </citation>
    <scope>IDENTIFICATION</scope>
</reference>
<feature type="compositionally biased region" description="Basic and acidic residues" evidence="4">
    <location>
        <begin position="349"/>
        <end position="361"/>
    </location>
</feature>
<dbReference type="Pfam" id="PF01044">
    <property type="entry name" value="Vinculin"/>
    <property type="match status" value="1"/>
</dbReference>
<evidence type="ECO:0000313" key="6">
    <source>
        <dbReference type="Proteomes" id="UP000887567"/>
    </source>
</evidence>
<comment type="similarity">
    <text evidence="2">Belongs to the vinculin/alpha-catenin family.</text>
</comment>
<protein>
    <submittedName>
        <fullName evidence="5">Uncharacterized protein</fullName>
    </submittedName>
</protein>
<dbReference type="EnsemblMetazoa" id="XM_021036576.1">
    <property type="protein sequence ID" value="XP_020892235.1"/>
    <property type="gene ID" value="LOC110231554"/>
</dbReference>